<evidence type="ECO:0000256" key="15">
    <source>
        <dbReference type="ARBA" id="ARBA00043832"/>
    </source>
</evidence>
<organism evidence="17 18">
    <name type="scientific">Chilo suppressalis</name>
    <name type="common">Asiatic rice borer moth</name>
    <dbReference type="NCBI Taxonomy" id="168631"/>
    <lineage>
        <taxon>Eukaryota</taxon>
        <taxon>Metazoa</taxon>
        <taxon>Ecdysozoa</taxon>
        <taxon>Arthropoda</taxon>
        <taxon>Hexapoda</taxon>
        <taxon>Insecta</taxon>
        <taxon>Pterygota</taxon>
        <taxon>Neoptera</taxon>
        <taxon>Endopterygota</taxon>
        <taxon>Lepidoptera</taxon>
        <taxon>Glossata</taxon>
        <taxon>Ditrysia</taxon>
        <taxon>Pyraloidea</taxon>
        <taxon>Crambidae</taxon>
        <taxon>Crambinae</taxon>
        <taxon>Chilo</taxon>
    </lineage>
</organism>
<evidence type="ECO:0000256" key="9">
    <source>
        <dbReference type="ARBA" id="ARBA00023136"/>
    </source>
</evidence>
<comment type="subcellular location">
    <subcellularLocation>
        <location evidence="1">Cell membrane</location>
    </subcellularLocation>
</comment>
<dbReference type="PANTHER" id="PTHR20963:SF8">
    <property type="entry name" value="MULTIPLE INOSITOL POLYPHOSPHATE PHOSPHATASE 1"/>
    <property type="match status" value="1"/>
</dbReference>
<evidence type="ECO:0000256" key="1">
    <source>
        <dbReference type="ARBA" id="ARBA00004236"/>
    </source>
</evidence>
<accession>A0ABN8AYI2</accession>
<evidence type="ECO:0000256" key="5">
    <source>
        <dbReference type="ARBA" id="ARBA00018097"/>
    </source>
</evidence>
<dbReference type="InterPro" id="IPR016274">
    <property type="entry name" value="Histidine_acid_Pase_euk"/>
</dbReference>
<keyword evidence="7 16" id="KW-0732">Signal</keyword>
<dbReference type="PIRSF" id="PIRSF000894">
    <property type="entry name" value="Acid_phosphatase"/>
    <property type="match status" value="1"/>
</dbReference>
<evidence type="ECO:0000256" key="7">
    <source>
        <dbReference type="ARBA" id="ARBA00022729"/>
    </source>
</evidence>
<dbReference type="Proteomes" id="UP001153292">
    <property type="component" value="Chromosome 11"/>
</dbReference>
<dbReference type="EMBL" id="OU963904">
    <property type="protein sequence ID" value="CAH0398511.1"/>
    <property type="molecule type" value="Genomic_DNA"/>
</dbReference>
<dbReference type="EC" id="3.1.3.62" evidence="4"/>
<keyword evidence="18" id="KW-1185">Reference proteome</keyword>
<evidence type="ECO:0000256" key="11">
    <source>
        <dbReference type="ARBA" id="ARBA00031642"/>
    </source>
</evidence>
<evidence type="ECO:0000256" key="16">
    <source>
        <dbReference type="SAM" id="SignalP"/>
    </source>
</evidence>
<feature type="signal peptide" evidence="16">
    <location>
        <begin position="1"/>
        <end position="17"/>
    </location>
</feature>
<evidence type="ECO:0000256" key="4">
    <source>
        <dbReference type="ARBA" id="ARBA00013040"/>
    </source>
</evidence>
<keyword evidence="6" id="KW-1003">Cell membrane</keyword>
<keyword evidence="8" id="KW-0378">Hydrolase</keyword>
<evidence type="ECO:0000313" key="18">
    <source>
        <dbReference type="Proteomes" id="UP001153292"/>
    </source>
</evidence>
<evidence type="ECO:0000313" key="17">
    <source>
        <dbReference type="EMBL" id="CAH0398511.1"/>
    </source>
</evidence>
<proteinExistence type="inferred from homology"/>
<evidence type="ECO:0000256" key="14">
    <source>
        <dbReference type="ARBA" id="ARBA00043691"/>
    </source>
</evidence>
<evidence type="ECO:0000256" key="12">
    <source>
        <dbReference type="ARBA" id="ARBA00043668"/>
    </source>
</evidence>
<comment type="similarity">
    <text evidence="2">Belongs to the histidine acid phosphatase family. MINPP1 subfamily.</text>
</comment>
<evidence type="ECO:0000256" key="3">
    <source>
        <dbReference type="ARBA" id="ARBA00012976"/>
    </source>
</evidence>
<evidence type="ECO:0000256" key="10">
    <source>
        <dbReference type="ARBA" id="ARBA00023180"/>
    </source>
</evidence>
<evidence type="ECO:0000256" key="13">
    <source>
        <dbReference type="ARBA" id="ARBA00043671"/>
    </source>
</evidence>
<keyword evidence="9" id="KW-0472">Membrane</keyword>
<dbReference type="InterPro" id="IPR029033">
    <property type="entry name" value="His_PPase_superfam"/>
</dbReference>
<gene>
    <name evidence="17" type="ORF">CHILSU_LOCUS1633</name>
</gene>
<protein>
    <recommendedName>
        <fullName evidence="5">Multiple inositol polyphosphate phosphatase 1</fullName>
        <ecNumber evidence="4">3.1.3.62</ecNumber>
        <ecNumber evidence="3">3.1.3.80</ecNumber>
    </recommendedName>
    <alternativeName>
        <fullName evidence="11">2,3-bisphosphoglycerate 3-phosphatase</fullName>
    </alternativeName>
</protein>
<comment type="catalytic activity">
    <reaction evidence="14">
        <text>1D-myo-inositol hexakisphosphate + H2O = 1D-myo-inositol 1,2,4,5,6-pentakisphosphate + phosphate</text>
        <dbReference type="Rhea" id="RHEA:16989"/>
        <dbReference type="ChEBI" id="CHEBI:15377"/>
        <dbReference type="ChEBI" id="CHEBI:43474"/>
        <dbReference type="ChEBI" id="CHEBI:57798"/>
        <dbReference type="ChEBI" id="CHEBI:58130"/>
        <dbReference type="EC" id="3.1.3.62"/>
    </reaction>
    <physiologicalReaction direction="left-to-right" evidence="14">
        <dbReference type="Rhea" id="RHEA:16990"/>
    </physiologicalReaction>
</comment>
<dbReference type="InterPro" id="IPR000560">
    <property type="entry name" value="His_Pase_clade-2"/>
</dbReference>
<name>A0ABN8AYI2_CHISP</name>
<dbReference type="Gene3D" id="3.40.50.1240">
    <property type="entry name" value="Phosphoglycerate mutase-like"/>
    <property type="match status" value="1"/>
</dbReference>
<comment type="catalytic activity">
    <reaction evidence="15">
        <text>(2R)-2,3-bisphosphoglycerate + H2O = (2R)-2-phosphoglycerate + phosphate</text>
        <dbReference type="Rhea" id="RHEA:27381"/>
        <dbReference type="ChEBI" id="CHEBI:15377"/>
        <dbReference type="ChEBI" id="CHEBI:43474"/>
        <dbReference type="ChEBI" id="CHEBI:58248"/>
        <dbReference type="ChEBI" id="CHEBI:58289"/>
        <dbReference type="EC" id="3.1.3.80"/>
    </reaction>
    <physiologicalReaction direction="left-to-right" evidence="15">
        <dbReference type="Rhea" id="RHEA:27382"/>
    </physiologicalReaction>
</comment>
<dbReference type="PANTHER" id="PTHR20963">
    <property type="entry name" value="MULTIPLE INOSITOL POLYPHOSPHATE PHOSPHATASE-RELATED"/>
    <property type="match status" value="1"/>
</dbReference>
<sequence>MISRAVAIVLSANLVLCNNCYWNDGSSYQLFSSKTPYDTVRGDIRDYPVPENCSAVTVWLLNRHGNRNPGDDDTDAMKVIAGLKDEIVDSFNAGKSKLCAQDVDDFKRWKWNETMEVSQSYLTGTGYEELYNIGRRIKERYPHLLKGSQDDFYFRTTNEQRTVTSSMAFVHGLTENSNLSLVVDGPWPRDDVIRPYENCDRYQKEVKYSQESSDQLDAYYKSPEYVAVQNNVQNRLGIPTQLSADDIYTFYDLCRYYRSWDPQLRSPWCSVFTKEDLVVLEYKDDVRHYYRNGYGSWISVSLGGPAVKDLYESMEASIQGNGKNLIAYFSHDTMIEMTACAMGLFKDNELFGATRNPERLWRSSVVGAFAANIMAVLNRCETSGQQSYKVQLFLNEKPIDLCPLEGCEWKDFREKFQSFSTANLDFCI</sequence>
<keyword evidence="10" id="KW-0325">Glycoprotein</keyword>
<dbReference type="EC" id="3.1.3.80" evidence="3"/>
<dbReference type="Pfam" id="PF00328">
    <property type="entry name" value="His_Phos_2"/>
    <property type="match status" value="1"/>
</dbReference>
<feature type="chain" id="PRO_5045432026" description="Multiple inositol polyphosphate phosphatase 1" evidence="16">
    <location>
        <begin position="18"/>
        <end position="428"/>
    </location>
</feature>
<evidence type="ECO:0000256" key="2">
    <source>
        <dbReference type="ARBA" id="ARBA00008422"/>
    </source>
</evidence>
<comment type="catalytic activity">
    <reaction evidence="13">
        <text>1D-myo-inositol 1,2,4,5,6-pentakisphosphate + H2O = 1D-myo-inositol 1,2,5,6-tetrakisphosphate + phosphate</text>
        <dbReference type="Rhea" id="RHEA:77115"/>
        <dbReference type="ChEBI" id="CHEBI:15377"/>
        <dbReference type="ChEBI" id="CHEBI:43474"/>
        <dbReference type="ChEBI" id="CHEBI:57798"/>
        <dbReference type="ChEBI" id="CHEBI:195535"/>
        <dbReference type="EC" id="3.1.3.62"/>
    </reaction>
    <physiologicalReaction direction="left-to-right" evidence="13">
        <dbReference type="Rhea" id="RHEA:77116"/>
    </physiologicalReaction>
</comment>
<evidence type="ECO:0000256" key="6">
    <source>
        <dbReference type="ARBA" id="ARBA00022475"/>
    </source>
</evidence>
<evidence type="ECO:0000256" key="8">
    <source>
        <dbReference type="ARBA" id="ARBA00022801"/>
    </source>
</evidence>
<dbReference type="SUPFAM" id="SSF53254">
    <property type="entry name" value="Phosphoglycerate mutase-like"/>
    <property type="match status" value="1"/>
</dbReference>
<comment type="catalytic activity">
    <reaction evidence="12">
        <text>1D-myo-inositol 1,2,5,6-tetrakisphosphate + H2O = 1D-myo-inositol 1,2,6-trisphosphate + phosphate</text>
        <dbReference type="Rhea" id="RHEA:77119"/>
        <dbReference type="ChEBI" id="CHEBI:15377"/>
        <dbReference type="ChEBI" id="CHEBI:43474"/>
        <dbReference type="ChEBI" id="CHEBI:195535"/>
        <dbReference type="ChEBI" id="CHEBI:195537"/>
        <dbReference type="EC" id="3.1.3.62"/>
    </reaction>
    <physiologicalReaction direction="left-to-right" evidence="12">
        <dbReference type="Rhea" id="RHEA:77120"/>
    </physiologicalReaction>
</comment>
<dbReference type="CDD" id="cd07061">
    <property type="entry name" value="HP_HAP_like"/>
    <property type="match status" value="1"/>
</dbReference>
<reference evidence="17" key="1">
    <citation type="submission" date="2021-12" db="EMBL/GenBank/DDBJ databases">
        <authorList>
            <person name="King R."/>
        </authorList>
    </citation>
    <scope>NUCLEOTIDE SEQUENCE</scope>
</reference>